<dbReference type="EMBL" id="VIEB01000255">
    <property type="protein sequence ID" value="TQD98284.1"/>
    <property type="molecule type" value="Genomic_DNA"/>
</dbReference>
<protein>
    <submittedName>
        <fullName evidence="1">Uncharacterized protein</fullName>
    </submittedName>
</protein>
<dbReference type="AlphaFoldDB" id="A0A540MHT7"/>
<evidence type="ECO:0000313" key="2">
    <source>
        <dbReference type="Proteomes" id="UP000315295"/>
    </source>
</evidence>
<keyword evidence="2" id="KW-1185">Reference proteome</keyword>
<reference evidence="1 2" key="1">
    <citation type="journal article" date="2019" name="G3 (Bethesda)">
        <title>Sequencing of a Wild Apple (Malus baccata) Genome Unravels the Differences Between Cultivated and Wild Apple Species Regarding Disease Resistance and Cold Tolerance.</title>
        <authorList>
            <person name="Chen X."/>
        </authorList>
    </citation>
    <scope>NUCLEOTIDE SEQUENCE [LARGE SCALE GENOMIC DNA]</scope>
    <source>
        <strain evidence="2">cv. Shandingzi</strain>
        <tissue evidence="1">Leaves</tissue>
    </source>
</reference>
<dbReference type="Proteomes" id="UP000315295">
    <property type="component" value="Unassembled WGS sequence"/>
</dbReference>
<gene>
    <name evidence="1" type="ORF">C1H46_016105</name>
</gene>
<comment type="caution">
    <text evidence="1">The sequence shown here is derived from an EMBL/GenBank/DDBJ whole genome shotgun (WGS) entry which is preliminary data.</text>
</comment>
<name>A0A540MHT7_MALBA</name>
<proteinExistence type="predicted"/>
<accession>A0A540MHT7</accession>
<organism evidence="1 2">
    <name type="scientific">Malus baccata</name>
    <name type="common">Siberian crab apple</name>
    <name type="synonym">Pyrus baccata</name>
    <dbReference type="NCBI Taxonomy" id="106549"/>
    <lineage>
        <taxon>Eukaryota</taxon>
        <taxon>Viridiplantae</taxon>
        <taxon>Streptophyta</taxon>
        <taxon>Embryophyta</taxon>
        <taxon>Tracheophyta</taxon>
        <taxon>Spermatophyta</taxon>
        <taxon>Magnoliopsida</taxon>
        <taxon>eudicotyledons</taxon>
        <taxon>Gunneridae</taxon>
        <taxon>Pentapetalae</taxon>
        <taxon>rosids</taxon>
        <taxon>fabids</taxon>
        <taxon>Rosales</taxon>
        <taxon>Rosaceae</taxon>
        <taxon>Amygdaloideae</taxon>
        <taxon>Maleae</taxon>
        <taxon>Malus</taxon>
    </lineage>
</organism>
<sequence>MLQMRTSILLLKQSNLRHLRKKDMFILGSLAFKVTITLRECCVVFLENFCQGKHVETEDEVAYDDVDGVQVDASNP</sequence>
<evidence type="ECO:0000313" key="1">
    <source>
        <dbReference type="EMBL" id="TQD98284.1"/>
    </source>
</evidence>